<dbReference type="Proteomes" id="UP000735302">
    <property type="component" value="Unassembled WGS sequence"/>
</dbReference>
<organism evidence="1 2">
    <name type="scientific">Plakobranchus ocellatus</name>
    <dbReference type="NCBI Taxonomy" id="259542"/>
    <lineage>
        <taxon>Eukaryota</taxon>
        <taxon>Metazoa</taxon>
        <taxon>Spiralia</taxon>
        <taxon>Lophotrochozoa</taxon>
        <taxon>Mollusca</taxon>
        <taxon>Gastropoda</taxon>
        <taxon>Heterobranchia</taxon>
        <taxon>Euthyneura</taxon>
        <taxon>Panpulmonata</taxon>
        <taxon>Sacoglossa</taxon>
        <taxon>Placobranchoidea</taxon>
        <taxon>Plakobranchidae</taxon>
        <taxon>Plakobranchus</taxon>
    </lineage>
</organism>
<dbReference type="AlphaFoldDB" id="A0AAV4CLX0"/>
<reference evidence="1 2" key="1">
    <citation type="journal article" date="2021" name="Elife">
        <title>Chloroplast acquisition without the gene transfer in kleptoplastic sea slugs, Plakobranchus ocellatus.</title>
        <authorList>
            <person name="Maeda T."/>
            <person name="Takahashi S."/>
            <person name="Yoshida T."/>
            <person name="Shimamura S."/>
            <person name="Takaki Y."/>
            <person name="Nagai Y."/>
            <person name="Toyoda A."/>
            <person name="Suzuki Y."/>
            <person name="Arimoto A."/>
            <person name="Ishii H."/>
            <person name="Satoh N."/>
            <person name="Nishiyama T."/>
            <person name="Hasebe M."/>
            <person name="Maruyama T."/>
            <person name="Minagawa J."/>
            <person name="Obokata J."/>
            <person name="Shigenobu S."/>
        </authorList>
    </citation>
    <scope>NUCLEOTIDE SEQUENCE [LARGE SCALE GENOMIC DNA]</scope>
</reference>
<dbReference type="EMBL" id="BLXT01006667">
    <property type="protein sequence ID" value="GFO32677.1"/>
    <property type="molecule type" value="Genomic_DNA"/>
</dbReference>
<protein>
    <recommendedName>
        <fullName evidence="3">Secreted protein</fullName>
    </recommendedName>
</protein>
<proteinExistence type="predicted"/>
<gene>
    <name evidence="1" type="ORF">PoB_005918200</name>
</gene>
<accession>A0AAV4CLX0</accession>
<evidence type="ECO:0008006" key="3">
    <source>
        <dbReference type="Google" id="ProtNLM"/>
    </source>
</evidence>
<keyword evidence="2" id="KW-1185">Reference proteome</keyword>
<evidence type="ECO:0000313" key="1">
    <source>
        <dbReference type="EMBL" id="GFO32677.1"/>
    </source>
</evidence>
<sequence length="99" mass="10620">MKTSVWCAVNYTVNSSAAGASLLFVGSNARVMAAAGGTRANQPSQAEPAQIVPSIYFIFYFFSSVRTTDGLVLVCRSRLRIKTAAAFRTLFYISIGVEG</sequence>
<comment type="caution">
    <text evidence="1">The sequence shown here is derived from an EMBL/GenBank/DDBJ whole genome shotgun (WGS) entry which is preliminary data.</text>
</comment>
<evidence type="ECO:0000313" key="2">
    <source>
        <dbReference type="Proteomes" id="UP000735302"/>
    </source>
</evidence>
<name>A0AAV4CLX0_9GAST</name>